<dbReference type="EC" id="3.6.4.-" evidence="8"/>
<name>A0A845QVC2_9CLOT</name>
<keyword evidence="7 8" id="KW-0238">DNA-binding</keyword>
<evidence type="ECO:0000256" key="9">
    <source>
        <dbReference type="SAM" id="Coils"/>
    </source>
</evidence>
<dbReference type="SUPFAM" id="SSF160443">
    <property type="entry name" value="SMR domain-like"/>
    <property type="match status" value="1"/>
</dbReference>
<dbReference type="RefSeq" id="WP_160195988.1">
    <property type="nucleotide sequence ID" value="NZ_QXXA01000001.1"/>
</dbReference>
<proteinExistence type="inferred from homology"/>
<dbReference type="CDD" id="cd06503">
    <property type="entry name" value="ATP-synt_Fo_b"/>
    <property type="match status" value="1"/>
</dbReference>
<dbReference type="GO" id="GO:0072344">
    <property type="term" value="P:rescue of stalled ribosome"/>
    <property type="evidence" value="ECO:0007669"/>
    <property type="project" value="UniProtKB-UniRule"/>
</dbReference>
<sequence>MNGKSLNTLEYFKIKDKLKKKAESFLGKKIVDELFPMKDYIEVKNSQDETEEALNIMLRRGNPPLGGIYDIKDSVIRAEKGGVLYPSSLLQVGDSLRAARNLKTFIKSDREDNDSSYPILERYIYNLVINKDLEQEIERIIISEEEISDNASSDLRSIRRRIESKNSSIKSKLNSIINSSKEKKLLQDNIITIRNERYVVPVKQENRSNFKGLVHDQSASGATLFIEPMAIVNLNNELKELKIEEKREIERILKSLSGEVASISGELIQNQKVLSMIDFIFAKGKLALEMNAIKPLLNTNGDIFLKKSRHPLISKDEVVANDIYVGDDFHTLIITGPNTGGKTVTLKTVGLLTLMCQSGLHIPCDQNSKMAVFNNVFADIGDEQSIEQSLSTFSSHMTNIVKIIDGVEENSLILFDELGAGTDPTEGAALAMSILEYLNTKNVKTIATTHYSELKLYALSTDGIENASVEFDVQSLRPTYKLLIGIPGKSNAFEISKRLGLSDDIIDKSREILSKENIQFEDVLSQIEVDRKISEENKQKSERQRKEIERLKNELEEKRSKIEKIRKETLREAKIEAREILEKAKEESSNIIKELRNLSTDIEKEKNKKIQQAQNKLKTNLDNVSEGLTENILGKSTNAPPKNIKSGDSVKLLNLNQIATVLTEPDKDGNLTVQAGIMKINVNLNNIEKTKDNVEQKSEKNTRGMIKSKAKSIKTELDLRGKNVEEGMLEVDKYLDDVYMSGLSQVTIIHGKGTGILREGIKQYLRNHKLVDSFRIGKYGEGGTGVTIVNLK</sequence>
<dbReference type="PANTHER" id="PTHR48466">
    <property type="entry name" value="OS10G0509000 PROTEIN-RELATED"/>
    <property type="match status" value="1"/>
</dbReference>
<keyword evidence="6 8" id="KW-0694">RNA-binding</keyword>
<comment type="similarity">
    <text evidence="8">Belongs to the DNA mismatch repair MutS family. MutS2 subfamily.</text>
</comment>
<evidence type="ECO:0000256" key="5">
    <source>
        <dbReference type="ARBA" id="ARBA00022840"/>
    </source>
</evidence>
<dbReference type="HAMAP" id="MF_00092">
    <property type="entry name" value="MutS2"/>
    <property type="match status" value="1"/>
</dbReference>
<comment type="subunit">
    <text evidence="8">Homodimer. Binds to stalled ribosomes, contacting rRNA.</text>
</comment>
<dbReference type="Proteomes" id="UP000467132">
    <property type="component" value="Unassembled WGS sequence"/>
</dbReference>
<evidence type="ECO:0000256" key="3">
    <source>
        <dbReference type="ARBA" id="ARBA00022741"/>
    </source>
</evidence>
<evidence type="ECO:0000256" key="1">
    <source>
        <dbReference type="ARBA" id="ARBA00022722"/>
    </source>
</evidence>
<dbReference type="PANTHER" id="PTHR48466:SF2">
    <property type="entry name" value="OS10G0509000 PROTEIN"/>
    <property type="match status" value="1"/>
</dbReference>
<gene>
    <name evidence="8" type="primary">mutS2</name>
    <name evidence="8" type="synonym">rqcU</name>
    <name evidence="11" type="ORF">D3Z33_01130</name>
</gene>
<dbReference type="SMART" id="SM00463">
    <property type="entry name" value="SMR"/>
    <property type="match status" value="1"/>
</dbReference>
<keyword evidence="1 8" id="KW-0540">Nuclease</keyword>
<dbReference type="InterPro" id="IPR036187">
    <property type="entry name" value="DNA_mismatch_repair_MutS_sf"/>
</dbReference>
<evidence type="ECO:0000256" key="6">
    <source>
        <dbReference type="ARBA" id="ARBA00022884"/>
    </source>
</evidence>
<dbReference type="GO" id="GO:0016887">
    <property type="term" value="F:ATP hydrolysis activity"/>
    <property type="evidence" value="ECO:0007669"/>
    <property type="project" value="InterPro"/>
</dbReference>
<dbReference type="InterPro" id="IPR045076">
    <property type="entry name" value="MutS"/>
</dbReference>
<feature type="coiled-coil region" evidence="9">
    <location>
        <begin position="524"/>
        <end position="623"/>
    </location>
</feature>
<dbReference type="PROSITE" id="PS00486">
    <property type="entry name" value="DNA_MISMATCH_REPAIR_2"/>
    <property type="match status" value="1"/>
</dbReference>
<evidence type="ECO:0000313" key="11">
    <source>
        <dbReference type="EMBL" id="NBI05456.1"/>
    </source>
</evidence>
<keyword evidence="2 8" id="KW-0699">rRNA-binding</keyword>
<reference evidence="11 12" key="1">
    <citation type="submission" date="2018-08" db="EMBL/GenBank/DDBJ databases">
        <title>Murine metabolic-syndrome-specific gut microbial biobank.</title>
        <authorList>
            <person name="Liu C."/>
        </authorList>
    </citation>
    <scope>NUCLEOTIDE SEQUENCE [LARGE SCALE GENOMIC DNA]</scope>
    <source>
        <strain evidence="11 12">583</strain>
    </source>
</reference>
<dbReference type="NCBIfam" id="TIGR01069">
    <property type="entry name" value="mutS2"/>
    <property type="match status" value="1"/>
</dbReference>
<keyword evidence="8 11" id="KW-0255">Endonuclease</keyword>
<dbReference type="Gene3D" id="3.30.1370.110">
    <property type="match status" value="1"/>
</dbReference>
<dbReference type="Pfam" id="PF01713">
    <property type="entry name" value="Smr"/>
    <property type="match status" value="1"/>
</dbReference>
<dbReference type="PIRSF" id="PIRSF005814">
    <property type="entry name" value="MutS_YshD"/>
    <property type="match status" value="1"/>
</dbReference>
<keyword evidence="5 8" id="KW-0067">ATP-binding</keyword>
<evidence type="ECO:0000259" key="10">
    <source>
        <dbReference type="PROSITE" id="PS50828"/>
    </source>
</evidence>
<dbReference type="InterPro" id="IPR036063">
    <property type="entry name" value="Smr_dom_sf"/>
</dbReference>
<dbReference type="GO" id="GO:0030983">
    <property type="term" value="F:mismatched DNA binding"/>
    <property type="evidence" value="ECO:0007669"/>
    <property type="project" value="InterPro"/>
</dbReference>
<protein>
    <recommendedName>
        <fullName evidence="8">Endonuclease MutS2</fullName>
        <ecNumber evidence="8">3.1.-.-</ecNumber>
    </recommendedName>
    <alternativeName>
        <fullName evidence="8">Ribosome-associated protein quality control-upstream factor</fullName>
        <shortName evidence="8">RQC-upstream factor</shortName>
        <shortName evidence="8">RqcU</shortName>
        <ecNumber evidence="8">3.6.4.-</ecNumber>
    </alternativeName>
</protein>
<dbReference type="GO" id="GO:0140664">
    <property type="term" value="F:ATP-dependent DNA damage sensor activity"/>
    <property type="evidence" value="ECO:0007669"/>
    <property type="project" value="InterPro"/>
</dbReference>
<feature type="domain" description="Smr" evidence="10">
    <location>
        <begin position="717"/>
        <end position="792"/>
    </location>
</feature>
<comment type="function">
    <text evidence="8">Endonuclease that is involved in the suppression of homologous recombination and thus may have a key role in the control of bacterial genetic diversity.</text>
</comment>
<dbReference type="InterPro" id="IPR007696">
    <property type="entry name" value="DNA_mismatch_repair_MutS_core"/>
</dbReference>
<dbReference type="Pfam" id="PF20297">
    <property type="entry name" value="MSSS"/>
    <property type="match status" value="1"/>
</dbReference>
<dbReference type="GO" id="GO:0004519">
    <property type="term" value="F:endonuclease activity"/>
    <property type="evidence" value="ECO:0007669"/>
    <property type="project" value="UniProtKB-UniRule"/>
</dbReference>
<dbReference type="GO" id="GO:0006298">
    <property type="term" value="P:mismatch repair"/>
    <property type="evidence" value="ECO:0007669"/>
    <property type="project" value="InterPro"/>
</dbReference>
<dbReference type="AlphaFoldDB" id="A0A845QVC2"/>
<dbReference type="OrthoDB" id="9808166at2"/>
<keyword evidence="4 8" id="KW-0378">Hydrolase</keyword>
<dbReference type="GO" id="GO:0045910">
    <property type="term" value="P:negative regulation of DNA recombination"/>
    <property type="evidence" value="ECO:0007669"/>
    <property type="project" value="InterPro"/>
</dbReference>
<evidence type="ECO:0000256" key="8">
    <source>
        <dbReference type="HAMAP-Rule" id="MF_00092"/>
    </source>
</evidence>
<dbReference type="SUPFAM" id="SSF52540">
    <property type="entry name" value="P-loop containing nucleoside triphosphate hydrolases"/>
    <property type="match status" value="1"/>
</dbReference>
<dbReference type="GO" id="GO:0005524">
    <property type="term" value="F:ATP binding"/>
    <property type="evidence" value="ECO:0007669"/>
    <property type="project" value="UniProtKB-UniRule"/>
</dbReference>
<organism evidence="11 12">
    <name type="scientific">Senegalia massiliensis</name>
    <dbReference type="NCBI Taxonomy" id="1720316"/>
    <lineage>
        <taxon>Bacteria</taxon>
        <taxon>Bacillati</taxon>
        <taxon>Bacillota</taxon>
        <taxon>Clostridia</taxon>
        <taxon>Eubacteriales</taxon>
        <taxon>Clostridiaceae</taxon>
        <taxon>Senegalia</taxon>
    </lineage>
</organism>
<evidence type="ECO:0000256" key="7">
    <source>
        <dbReference type="ARBA" id="ARBA00023125"/>
    </source>
</evidence>
<dbReference type="GO" id="GO:0019843">
    <property type="term" value="F:rRNA binding"/>
    <property type="evidence" value="ECO:0007669"/>
    <property type="project" value="UniProtKB-UniRule"/>
</dbReference>
<keyword evidence="9" id="KW-0175">Coiled coil</keyword>
<dbReference type="SMART" id="SM00534">
    <property type="entry name" value="MUTSac"/>
    <property type="match status" value="1"/>
</dbReference>
<comment type="caution">
    <text evidence="11">The sequence shown here is derived from an EMBL/GenBank/DDBJ whole genome shotgun (WGS) entry which is preliminary data.</text>
</comment>
<feature type="binding site" evidence="8">
    <location>
        <begin position="336"/>
        <end position="343"/>
    </location>
    <ligand>
        <name>ATP</name>
        <dbReference type="ChEBI" id="CHEBI:30616"/>
    </ligand>
</feature>
<dbReference type="GO" id="GO:0043023">
    <property type="term" value="F:ribosomal large subunit binding"/>
    <property type="evidence" value="ECO:0007669"/>
    <property type="project" value="UniProtKB-UniRule"/>
</dbReference>
<dbReference type="Gene3D" id="3.40.50.300">
    <property type="entry name" value="P-loop containing nucleotide triphosphate hydrolases"/>
    <property type="match status" value="1"/>
</dbReference>
<dbReference type="FunFam" id="3.40.50.300:FF:000830">
    <property type="entry name" value="Endonuclease MutS2"/>
    <property type="match status" value="1"/>
</dbReference>
<keyword evidence="12" id="KW-1185">Reference proteome</keyword>
<keyword evidence="3 8" id="KW-0547">Nucleotide-binding</keyword>
<dbReference type="InterPro" id="IPR002625">
    <property type="entry name" value="Smr_dom"/>
</dbReference>
<evidence type="ECO:0000313" key="12">
    <source>
        <dbReference type="Proteomes" id="UP000467132"/>
    </source>
</evidence>
<accession>A0A845QVC2</accession>
<dbReference type="Pfam" id="PF00488">
    <property type="entry name" value="MutS_V"/>
    <property type="match status" value="1"/>
</dbReference>
<dbReference type="InterPro" id="IPR000432">
    <property type="entry name" value="DNA_mismatch_repair_MutS_C"/>
</dbReference>
<dbReference type="EMBL" id="QXXA01000001">
    <property type="protein sequence ID" value="NBI05456.1"/>
    <property type="molecule type" value="Genomic_DNA"/>
</dbReference>
<comment type="function">
    <text evidence="8">Acts as a ribosome collision sensor, splitting the ribosome into its 2 subunits. Detects stalled/collided 70S ribosomes which it binds and splits by an ATP-hydrolysis driven conformational change. Acts upstream of the ribosome quality control system (RQC), a ribosome-associated complex that mediates the extraction of incompletely synthesized nascent chains from stalled ribosomes and their subsequent degradation. Probably generates substrates for RQC.</text>
</comment>
<evidence type="ECO:0000256" key="4">
    <source>
        <dbReference type="ARBA" id="ARBA00022801"/>
    </source>
</evidence>
<evidence type="ECO:0000256" key="2">
    <source>
        <dbReference type="ARBA" id="ARBA00022730"/>
    </source>
</evidence>
<dbReference type="SUPFAM" id="SSF48334">
    <property type="entry name" value="DNA repair protein MutS, domain III"/>
    <property type="match status" value="1"/>
</dbReference>
<dbReference type="CDD" id="cd03280">
    <property type="entry name" value="ABC_MutS2"/>
    <property type="match status" value="1"/>
</dbReference>
<dbReference type="SMART" id="SM00533">
    <property type="entry name" value="MUTSd"/>
    <property type="match status" value="1"/>
</dbReference>
<dbReference type="EC" id="3.1.-.-" evidence="8"/>
<dbReference type="PROSITE" id="PS50828">
    <property type="entry name" value="SMR"/>
    <property type="match status" value="1"/>
</dbReference>
<dbReference type="InterPro" id="IPR027417">
    <property type="entry name" value="P-loop_NTPase"/>
</dbReference>
<dbReference type="InterPro" id="IPR046893">
    <property type="entry name" value="MSSS"/>
</dbReference>
<dbReference type="InterPro" id="IPR005747">
    <property type="entry name" value="MutS2"/>
</dbReference>